<name>A0A0A8YAM6_ARUDO</name>
<organism evidence="1">
    <name type="scientific">Arundo donax</name>
    <name type="common">Giant reed</name>
    <name type="synonym">Donax arundinaceus</name>
    <dbReference type="NCBI Taxonomy" id="35708"/>
    <lineage>
        <taxon>Eukaryota</taxon>
        <taxon>Viridiplantae</taxon>
        <taxon>Streptophyta</taxon>
        <taxon>Embryophyta</taxon>
        <taxon>Tracheophyta</taxon>
        <taxon>Spermatophyta</taxon>
        <taxon>Magnoliopsida</taxon>
        <taxon>Liliopsida</taxon>
        <taxon>Poales</taxon>
        <taxon>Poaceae</taxon>
        <taxon>PACMAD clade</taxon>
        <taxon>Arundinoideae</taxon>
        <taxon>Arundineae</taxon>
        <taxon>Arundo</taxon>
    </lineage>
</organism>
<dbReference type="EMBL" id="GBRH01274916">
    <property type="protein sequence ID" value="JAD22979.1"/>
    <property type="molecule type" value="Transcribed_RNA"/>
</dbReference>
<reference evidence="1" key="1">
    <citation type="submission" date="2014-09" db="EMBL/GenBank/DDBJ databases">
        <authorList>
            <person name="Magalhaes I.L.F."/>
            <person name="Oliveira U."/>
            <person name="Santos F.R."/>
            <person name="Vidigal T.H.D.A."/>
            <person name="Brescovit A.D."/>
            <person name="Santos A.J."/>
        </authorList>
    </citation>
    <scope>NUCLEOTIDE SEQUENCE</scope>
    <source>
        <tissue evidence="1">Shoot tissue taken approximately 20 cm above the soil surface</tissue>
    </source>
</reference>
<protein>
    <submittedName>
        <fullName evidence="1">Uncharacterized protein</fullName>
    </submittedName>
</protein>
<dbReference type="AlphaFoldDB" id="A0A0A8YAM6"/>
<evidence type="ECO:0000313" key="1">
    <source>
        <dbReference type="EMBL" id="JAD22979.1"/>
    </source>
</evidence>
<accession>A0A0A8YAM6</accession>
<proteinExistence type="predicted"/>
<reference evidence="1" key="2">
    <citation type="journal article" date="2015" name="Data Brief">
        <title>Shoot transcriptome of the giant reed, Arundo donax.</title>
        <authorList>
            <person name="Barrero R.A."/>
            <person name="Guerrero F.D."/>
            <person name="Moolhuijzen P."/>
            <person name="Goolsby J.A."/>
            <person name="Tidwell J."/>
            <person name="Bellgard S.E."/>
            <person name="Bellgard M.I."/>
        </authorList>
    </citation>
    <scope>NUCLEOTIDE SEQUENCE</scope>
    <source>
        <tissue evidence="1">Shoot tissue taken approximately 20 cm above the soil surface</tissue>
    </source>
</reference>
<sequence length="75" mass="8630">MGQTLGHIGFCWARTCRPTYPTFFFFVFSGYSMDTYPVRIHIGYVSDTGYGTRLPHPCFRVDTFVIFCMKLGKSV</sequence>